<proteinExistence type="predicted"/>
<sequence length="274" mass="30552">MVAGVMGAVLPGCRSTSSAALCGLWLLRVWPWLHHRCPSPLPHLHGSLSACIFEWDAGDLSLLRQAKKKQLMQEGVPAITDILVDRSISKTELSLYCRRRTRGEEATIRLIENLLQELRGANGGDLMGVPLLDEVRMDHIWRVQKRHVKCIQDVPGVPLYTEIGNRHKGRGHPTRYRCARGSTSLESFHCHLNRFIPAVPARRLEQVESGSGGCISDQQASVPSHLLRDMAHCVNTNSLKVFGELLGVDYLLNQTGQPLVLDPDSEETENMLEM</sequence>
<evidence type="ECO:0000313" key="2">
    <source>
        <dbReference type="Proteomes" id="UP001558613"/>
    </source>
</evidence>
<gene>
    <name evidence="1" type="ORF">QQF64_023699</name>
</gene>
<reference evidence="1 2" key="1">
    <citation type="submission" date="2023-09" db="EMBL/GenBank/DDBJ databases">
        <authorList>
            <person name="Wang M."/>
        </authorList>
    </citation>
    <scope>NUCLEOTIDE SEQUENCE [LARGE SCALE GENOMIC DNA]</scope>
    <source>
        <strain evidence="1">GT-2023</strain>
        <tissue evidence="1">Liver</tissue>
    </source>
</reference>
<dbReference type="Proteomes" id="UP001558613">
    <property type="component" value="Unassembled WGS sequence"/>
</dbReference>
<accession>A0ABR3NK08</accession>
<dbReference type="PANTHER" id="PTHR47773">
    <property type="entry name" value="SI:DKEY-9I5.2-RELATED"/>
    <property type="match status" value="1"/>
</dbReference>
<dbReference type="EMBL" id="JAYMGO010000003">
    <property type="protein sequence ID" value="KAL1277026.1"/>
    <property type="molecule type" value="Genomic_DNA"/>
</dbReference>
<comment type="caution">
    <text evidence="1">The sequence shown here is derived from an EMBL/GenBank/DDBJ whole genome shotgun (WGS) entry which is preliminary data.</text>
</comment>
<dbReference type="PANTHER" id="PTHR47773:SF1">
    <property type="entry name" value="C2H2-TYPE DOMAIN-CONTAINING PROTEIN"/>
    <property type="match status" value="1"/>
</dbReference>
<evidence type="ECO:0000313" key="1">
    <source>
        <dbReference type="EMBL" id="KAL1277026.1"/>
    </source>
</evidence>
<protein>
    <recommendedName>
        <fullName evidence="3">CARD domain-containing protein</fullName>
    </recommendedName>
</protein>
<evidence type="ECO:0008006" key="3">
    <source>
        <dbReference type="Google" id="ProtNLM"/>
    </source>
</evidence>
<organism evidence="1 2">
    <name type="scientific">Cirrhinus molitorella</name>
    <name type="common">mud carp</name>
    <dbReference type="NCBI Taxonomy" id="172907"/>
    <lineage>
        <taxon>Eukaryota</taxon>
        <taxon>Metazoa</taxon>
        <taxon>Chordata</taxon>
        <taxon>Craniata</taxon>
        <taxon>Vertebrata</taxon>
        <taxon>Euteleostomi</taxon>
        <taxon>Actinopterygii</taxon>
        <taxon>Neopterygii</taxon>
        <taxon>Teleostei</taxon>
        <taxon>Ostariophysi</taxon>
        <taxon>Cypriniformes</taxon>
        <taxon>Cyprinidae</taxon>
        <taxon>Labeoninae</taxon>
        <taxon>Labeonini</taxon>
        <taxon>Cirrhinus</taxon>
    </lineage>
</organism>
<keyword evidence="2" id="KW-1185">Reference proteome</keyword>
<name>A0ABR3NK08_9TELE</name>